<dbReference type="PANTHER" id="PTHR46791">
    <property type="entry name" value="EXPRESSED PROTEIN"/>
    <property type="match status" value="1"/>
</dbReference>
<keyword evidence="3" id="KW-1185">Reference proteome</keyword>
<dbReference type="InterPro" id="IPR058913">
    <property type="entry name" value="Integrase_dom_put"/>
</dbReference>
<sequence length="308" mass="34890">FDNNQIALALNVSSHWIRRLRWENKRSTRDLTGQHQATRQRPSDSLMDQLVTQEVLRVGHAYGRKMLSASLSVTNPLFHFARERVQASMQRLFPIAMAKRAVHAARRIQRGAYHAPHFGYSAHLDLACKLQEYDIYVAAIVDGDSRMCCALTALTNKLPITIYLFVMLGFLHEFGYPNQLVTDRGNEFRLCAFACMAVQSLTGYGGIRPRPAHKCTKSTSNIRVEKFNIEINVRVLAIVRLLINQLENLNILDKDNFLQTGALSSIIMPLMQVGLDRLRAAWNEGRASLRQPALMRLLPGPRSLIINP</sequence>
<reference evidence="3" key="1">
    <citation type="journal article" date="2015" name="PLoS Genet.">
        <title>Genome Sequence and Transcriptome Analyses of Chrysochromulina tobin: Metabolic Tools for Enhanced Algal Fitness in the Prominent Order Prymnesiales (Haptophyceae).</title>
        <authorList>
            <person name="Hovde B.T."/>
            <person name="Deodato C.R."/>
            <person name="Hunsperger H.M."/>
            <person name="Ryken S.A."/>
            <person name="Yost W."/>
            <person name="Jha R.K."/>
            <person name="Patterson J."/>
            <person name="Monnat R.J. Jr."/>
            <person name="Barlow S.B."/>
            <person name="Starkenburg S.R."/>
            <person name="Cattolico R.A."/>
        </authorList>
    </citation>
    <scope>NUCLEOTIDE SEQUENCE</scope>
    <source>
        <strain evidence="3">CCMP291</strain>
    </source>
</reference>
<gene>
    <name evidence="2" type="ORF">Ctob_009658</name>
</gene>
<name>A0A0M0JW12_9EUKA</name>
<comment type="caution">
    <text evidence="2">The sequence shown here is derived from an EMBL/GenBank/DDBJ whole genome shotgun (WGS) entry which is preliminary data.</text>
</comment>
<dbReference type="InterPro" id="IPR001584">
    <property type="entry name" value="Integrase_cat-core"/>
</dbReference>
<dbReference type="AlphaFoldDB" id="A0A0M0JW12"/>
<evidence type="ECO:0000313" key="3">
    <source>
        <dbReference type="Proteomes" id="UP000037460"/>
    </source>
</evidence>
<dbReference type="Proteomes" id="UP000037460">
    <property type="component" value="Unassembled WGS sequence"/>
</dbReference>
<dbReference type="Pfam" id="PF24764">
    <property type="entry name" value="rva_4"/>
    <property type="match status" value="1"/>
</dbReference>
<evidence type="ECO:0000313" key="2">
    <source>
        <dbReference type="EMBL" id="KOO30871.1"/>
    </source>
</evidence>
<proteinExistence type="predicted"/>
<organism evidence="2 3">
    <name type="scientific">Chrysochromulina tobinii</name>
    <dbReference type="NCBI Taxonomy" id="1460289"/>
    <lineage>
        <taxon>Eukaryota</taxon>
        <taxon>Haptista</taxon>
        <taxon>Haptophyta</taxon>
        <taxon>Prymnesiophyceae</taxon>
        <taxon>Prymnesiales</taxon>
        <taxon>Chrysochromulinaceae</taxon>
        <taxon>Chrysochromulina</taxon>
    </lineage>
</organism>
<evidence type="ECO:0000259" key="1">
    <source>
        <dbReference type="PROSITE" id="PS50994"/>
    </source>
</evidence>
<dbReference type="GO" id="GO:0015074">
    <property type="term" value="P:DNA integration"/>
    <property type="evidence" value="ECO:0007669"/>
    <property type="project" value="InterPro"/>
</dbReference>
<feature type="domain" description="Integrase catalytic" evidence="1">
    <location>
        <begin position="112"/>
        <end position="307"/>
    </location>
</feature>
<dbReference type="EMBL" id="JWZX01002138">
    <property type="protein sequence ID" value="KOO30871.1"/>
    <property type="molecule type" value="Genomic_DNA"/>
</dbReference>
<dbReference type="PANTHER" id="PTHR46791:SF5">
    <property type="entry name" value="CLR5 DOMAIN-CONTAINING PROTEIN-RELATED"/>
    <property type="match status" value="1"/>
</dbReference>
<feature type="non-terminal residue" evidence="2">
    <location>
        <position position="1"/>
    </location>
</feature>
<accession>A0A0M0JW12</accession>
<dbReference type="PROSITE" id="PS50994">
    <property type="entry name" value="INTEGRASE"/>
    <property type="match status" value="1"/>
</dbReference>
<dbReference type="OrthoDB" id="5952813at2759"/>
<protein>
    <recommendedName>
        <fullName evidence="1">Integrase catalytic domain-containing protein</fullName>
    </recommendedName>
</protein>